<gene>
    <name evidence="10" type="ORF">QUW08_01705</name>
</gene>
<dbReference type="Pfam" id="PF00137">
    <property type="entry name" value="ATP-synt_C"/>
    <property type="match status" value="1"/>
</dbReference>
<sequence>MNPVITALLVLLPLALIMGCAAYLAKRSAAGMPVKRTLALNLSCFLVVLLIAGCFAFAVSAEDAATTTAVMTAAEKAASNESMGLGLLAAALVTGLAGIGGGLAVAAGAPAAIAAASEDPKSFGKSLIFVALGESIALYGVVISILILNKLV</sequence>
<dbReference type="InterPro" id="IPR000454">
    <property type="entry name" value="ATP_synth_F0_csu"/>
</dbReference>
<evidence type="ECO:0000313" key="10">
    <source>
        <dbReference type="EMBL" id="MDM8200017.1"/>
    </source>
</evidence>
<reference evidence="10 11" key="1">
    <citation type="submission" date="2023-06" db="EMBL/GenBank/DDBJ databases">
        <title>Identification and characterization of horizontal gene transfer across gut microbiota members of farm animals based on homology search.</title>
        <authorList>
            <person name="Schwarzerova J."/>
            <person name="Nykrynova M."/>
            <person name="Jureckova K."/>
            <person name="Cejkova D."/>
            <person name="Rychlik I."/>
        </authorList>
    </citation>
    <scope>NUCLEOTIDE SEQUENCE [LARGE SCALE GENOMIC DNA]</scope>
    <source>
        <strain evidence="10 11">ET340</strain>
    </source>
</reference>
<evidence type="ECO:0000256" key="5">
    <source>
        <dbReference type="ARBA" id="ARBA00023136"/>
    </source>
</evidence>
<dbReference type="EMBL" id="JAUDCL010000002">
    <property type="protein sequence ID" value="MDM8200017.1"/>
    <property type="molecule type" value="Genomic_DNA"/>
</dbReference>
<feature type="transmembrane region" description="Helical" evidence="8">
    <location>
        <begin position="6"/>
        <end position="25"/>
    </location>
</feature>
<feature type="transmembrane region" description="Helical" evidence="8">
    <location>
        <begin position="87"/>
        <end position="115"/>
    </location>
</feature>
<evidence type="ECO:0000256" key="8">
    <source>
        <dbReference type="SAM" id="Phobius"/>
    </source>
</evidence>
<comment type="subcellular location">
    <subcellularLocation>
        <location evidence="1">Membrane</location>
        <topology evidence="1">Multi-pass membrane protein</topology>
    </subcellularLocation>
</comment>
<dbReference type="InterPro" id="IPR035921">
    <property type="entry name" value="F/V-ATP_Csub_sf"/>
</dbReference>
<feature type="domain" description="V-ATPase proteolipid subunit C-like" evidence="9">
    <location>
        <begin position="88"/>
        <end position="147"/>
    </location>
</feature>
<evidence type="ECO:0000256" key="4">
    <source>
        <dbReference type="ARBA" id="ARBA00022989"/>
    </source>
</evidence>
<dbReference type="SUPFAM" id="SSF81333">
    <property type="entry name" value="F1F0 ATP synthase subunit C"/>
    <property type="match status" value="1"/>
</dbReference>
<dbReference type="InterPro" id="IPR002379">
    <property type="entry name" value="ATPase_proteolipid_c-like_dom"/>
</dbReference>
<dbReference type="PRINTS" id="PR00124">
    <property type="entry name" value="ATPASEC"/>
</dbReference>
<dbReference type="CDD" id="cd18120">
    <property type="entry name" value="ATP-synt_Vo_Ao_c"/>
    <property type="match status" value="1"/>
</dbReference>
<name>A0ABT7UM97_9FIRM</name>
<keyword evidence="5 8" id="KW-0472">Membrane</keyword>
<feature type="transmembrane region" description="Helical" evidence="8">
    <location>
        <begin position="127"/>
        <end position="148"/>
    </location>
</feature>
<evidence type="ECO:0000256" key="7">
    <source>
        <dbReference type="ARBA" id="ARBA00032887"/>
    </source>
</evidence>
<evidence type="ECO:0000313" key="11">
    <source>
        <dbReference type="Proteomes" id="UP001529380"/>
    </source>
</evidence>
<dbReference type="RefSeq" id="WP_164474962.1">
    <property type="nucleotide sequence ID" value="NZ_JAUDCL010000002.1"/>
</dbReference>
<reference evidence="10 11" key="3">
    <citation type="submission" date="2023-06" db="EMBL/GenBank/DDBJ databases">
        <authorList>
            <person name="Zeman M."/>
            <person name="Kubasova T."/>
            <person name="Jahodarova E."/>
            <person name="Nykrynova M."/>
            <person name="Rychlik I."/>
        </authorList>
    </citation>
    <scope>NUCLEOTIDE SEQUENCE [LARGE SCALE GENOMIC DNA]</scope>
    <source>
        <strain evidence="10 11">ET340</strain>
    </source>
</reference>
<proteinExistence type="inferred from homology"/>
<keyword evidence="4 8" id="KW-1133">Transmembrane helix</keyword>
<evidence type="ECO:0000256" key="1">
    <source>
        <dbReference type="ARBA" id="ARBA00004141"/>
    </source>
</evidence>
<dbReference type="Gene3D" id="1.20.120.610">
    <property type="entry name" value="lithium bound rotor ring of v- atpase"/>
    <property type="match status" value="1"/>
</dbReference>
<organism evidence="10 11">
    <name type="scientific">Allofournierella massiliensis</name>
    <dbReference type="NCBI Taxonomy" id="1650663"/>
    <lineage>
        <taxon>Bacteria</taxon>
        <taxon>Bacillati</taxon>
        <taxon>Bacillota</taxon>
        <taxon>Clostridia</taxon>
        <taxon>Eubacteriales</taxon>
        <taxon>Oscillospiraceae</taxon>
        <taxon>Allofournierella</taxon>
    </lineage>
</organism>
<comment type="caution">
    <text evidence="10">The sequence shown here is derived from an EMBL/GenBank/DDBJ whole genome shotgun (WGS) entry which is preliminary data.</text>
</comment>
<evidence type="ECO:0000259" key="9">
    <source>
        <dbReference type="Pfam" id="PF00137"/>
    </source>
</evidence>
<accession>A0ABT7UM97</accession>
<evidence type="ECO:0000256" key="3">
    <source>
        <dbReference type="ARBA" id="ARBA00022692"/>
    </source>
</evidence>
<keyword evidence="11" id="KW-1185">Reference proteome</keyword>
<evidence type="ECO:0000256" key="2">
    <source>
        <dbReference type="ARBA" id="ARBA00006704"/>
    </source>
</evidence>
<comment type="similarity">
    <text evidence="2">Belongs to the ATPase C chain family.</text>
</comment>
<feature type="transmembrane region" description="Helical" evidence="8">
    <location>
        <begin position="37"/>
        <end position="59"/>
    </location>
</feature>
<keyword evidence="3 8" id="KW-0812">Transmembrane</keyword>
<evidence type="ECO:0000256" key="6">
    <source>
        <dbReference type="ARBA" id="ARBA00032200"/>
    </source>
</evidence>
<reference evidence="11" key="2">
    <citation type="submission" date="2023-06" db="EMBL/GenBank/DDBJ databases">
        <title>Identification and characterization of horizontal gene transfer across gut microbiota members of farm animals based on homology search.</title>
        <authorList>
            <person name="Zeman M."/>
            <person name="Kubasova T."/>
            <person name="Jahodarova E."/>
            <person name="Nykrynova M."/>
            <person name="Rychlik I."/>
        </authorList>
    </citation>
    <scope>NUCLEOTIDE SEQUENCE [LARGE SCALE GENOMIC DNA]</scope>
    <source>
        <strain evidence="11">ET340</strain>
    </source>
</reference>
<dbReference type="Proteomes" id="UP001529380">
    <property type="component" value="Unassembled WGS sequence"/>
</dbReference>
<protein>
    <recommendedName>
        <fullName evidence="6">ATP synthase F(0) sector subunit c</fullName>
    </recommendedName>
    <alternativeName>
        <fullName evidence="7">F-type ATPase subunit c</fullName>
    </alternativeName>
</protein>